<dbReference type="EMBL" id="JACAZH010000009">
    <property type="protein sequence ID" value="KAF7358632.1"/>
    <property type="molecule type" value="Genomic_DNA"/>
</dbReference>
<evidence type="ECO:0000313" key="2">
    <source>
        <dbReference type="Proteomes" id="UP000623467"/>
    </source>
</evidence>
<evidence type="ECO:0000313" key="1">
    <source>
        <dbReference type="EMBL" id="KAF7358632.1"/>
    </source>
</evidence>
<dbReference type="SUPFAM" id="SSF52047">
    <property type="entry name" value="RNI-like"/>
    <property type="match status" value="1"/>
</dbReference>
<proteinExistence type="predicted"/>
<keyword evidence="2" id="KW-1185">Reference proteome</keyword>
<organism evidence="1 2">
    <name type="scientific">Mycena sanguinolenta</name>
    <dbReference type="NCBI Taxonomy" id="230812"/>
    <lineage>
        <taxon>Eukaryota</taxon>
        <taxon>Fungi</taxon>
        <taxon>Dikarya</taxon>
        <taxon>Basidiomycota</taxon>
        <taxon>Agaricomycotina</taxon>
        <taxon>Agaricomycetes</taxon>
        <taxon>Agaricomycetidae</taxon>
        <taxon>Agaricales</taxon>
        <taxon>Marasmiineae</taxon>
        <taxon>Mycenaceae</taxon>
        <taxon>Mycena</taxon>
    </lineage>
</organism>
<accession>A0A8H7D427</accession>
<dbReference type="OrthoDB" id="2745898at2759"/>
<comment type="caution">
    <text evidence="1">The sequence shown here is derived from an EMBL/GenBank/DDBJ whole genome shotgun (WGS) entry which is preliminary data.</text>
</comment>
<protein>
    <submittedName>
        <fullName evidence="1">Uncharacterized protein</fullName>
    </submittedName>
</protein>
<name>A0A8H7D427_9AGAR</name>
<dbReference type="Proteomes" id="UP000623467">
    <property type="component" value="Unassembled WGS sequence"/>
</dbReference>
<reference evidence="1" key="1">
    <citation type="submission" date="2020-05" db="EMBL/GenBank/DDBJ databases">
        <title>Mycena genomes resolve the evolution of fungal bioluminescence.</title>
        <authorList>
            <person name="Tsai I.J."/>
        </authorList>
    </citation>
    <scope>NUCLEOTIDE SEQUENCE</scope>
    <source>
        <strain evidence="1">160909Yilan</strain>
    </source>
</reference>
<sequence length="388" mass="43619">MVEVAQEIINAIVDAVAASDDLSDRLTEDKSLRACALTTRAFVVPAQRQLFHIVDVTASQMERLISKLTAASHLASYIRHFNLRLPMGPSYHRALGTLFALLTETERFALWVSKLWLPISGEFWTAFCSNLRALPSLRCFAVISCGPLPKSLVRHALCSYEEVAFVNCTVDPCRDFPIAHRPDSRARNGLRHLVVASHLGLEDEVLRDFLLSPDVDLQHLRYLGLSVSDEDSLILLNQIAFRTDSVERLELDFDDTSSDEPVKLPSIPGLRCLTLRQKSIKILRIRDDIISLLATLHDHTPNLEIVTIIIDLLNPWLSQYATTSGCEPADRALKKLRRLRKVHFKICPMCKQVTEFIEDARENLLPEANAADLLVFTSGSGHLIHEDD</sequence>
<dbReference type="AlphaFoldDB" id="A0A8H7D427"/>
<gene>
    <name evidence="1" type="ORF">MSAN_01201900</name>
</gene>